<dbReference type="Pfam" id="PF16363">
    <property type="entry name" value="GDP_Man_Dehyd"/>
    <property type="match status" value="1"/>
</dbReference>
<sequence>MKTILVTGGAGFIGSHLCDYLLKNNYRVINVDNFNDFYDPSIKRNNVSNHLKNPNYILLEGDIRNYPFMEDCYSTYTIDAVVHLAAMAGVRPSIADPLLYEDVNVRGTMHLLELNRKYEIKKFVCASSSSVYGNNEKTPFSESDPVDYCISPYASTKKSCEIISHVYHHLYDIDVAMLRFFTVYGPRQRPDLAIHKFTHMMREGEEVPFYGDGSTRRDYTYIDDIIDGTYKALSYIMDNSSVYEIFNLGESQTISLAEMVKTIENQLGVKARIKQLPMQQGDVEQTFADISKAKQLIGYNPQTKFEAGIEKFIRWYDYEKQSILY</sequence>
<gene>
    <name evidence="2" type="ORF">GT003_12930</name>
</gene>
<evidence type="ECO:0000259" key="1">
    <source>
        <dbReference type="Pfam" id="PF16363"/>
    </source>
</evidence>
<keyword evidence="3" id="KW-1185">Reference proteome</keyword>
<proteinExistence type="predicted"/>
<dbReference type="InterPro" id="IPR036291">
    <property type="entry name" value="NAD(P)-bd_dom_sf"/>
</dbReference>
<feature type="domain" description="NAD(P)-binding" evidence="1">
    <location>
        <begin position="5"/>
        <end position="311"/>
    </location>
</feature>
<accession>A0A7X4YP12</accession>
<dbReference type="PANTHER" id="PTHR43000">
    <property type="entry name" value="DTDP-D-GLUCOSE 4,6-DEHYDRATASE-RELATED"/>
    <property type="match status" value="1"/>
</dbReference>
<dbReference type="Gene3D" id="3.90.25.10">
    <property type="entry name" value="UDP-galactose 4-epimerase, domain 1"/>
    <property type="match status" value="1"/>
</dbReference>
<evidence type="ECO:0000313" key="3">
    <source>
        <dbReference type="Proteomes" id="UP000558113"/>
    </source>
</evidence>
<reference evidence="2 3" key="1">
    <citation type="submission" date="2020-01" db="EMBL/GenBank/DDBJ databases">
        <title>Paenibacillus soybeanensis sp. nov. isolated from the nodules of soybean (Glycine max(L.) Merr).</title>
        <authorList>
            <person name="Wang H."/>
        </authorList>
    </citation>
    <scope>NUCLEOTIDE SEQUENCE [LARGE SCALE GENOMIC DNA]</scope>
    <source>
        <strain evidence="2 3">DSM 23054</strain>
    </source>
</reference>
<dbReference type="Proteomes" id="UP000558113">
    <property type="component" value="Unassembled WGS sequence"/>
</dbReference>
<dbReference type="AlphaFoldDB" id="A0A7X4YP12"/>
<dbReference type="PRINTS" id="PR01713">
    <property type="entry name" value="NUCEPIMERASE"/>
</dbReference>
<name>A0A7X4YP12_9BACL</name>
<dbReference type="RefSeq" id="WP_161698166.1">
    <property type="nucleotide sequence ID" value="NZ_JAAAMU010000005.1"/>
</dbReference>
<protein>
    <submittedName>
        <fullName evidence="2">NAD-dependent epimerase/dehydratase family protein</fullName>
    </submittedName>
</protein>
<dbReference type="OrthoDB" id="9811743at2"/>
<dbReference type="EMBL" id="JAAAMU010000005">
    <property type="protein sequence ID" value="NBC69896.1"/>
    <property type="molecule type" value="Genomic_DNA"/>
</dbReference>
<dbReference type="InterPro" id="IPR016040">
    <property type="entry name" value="NAD(P)-bd_dom"/>
</dbReference>
<evidence type="ECO:0000313" key="2">
    <source>
        <dbReference type="EMBL" id="NBC69896.1"/>
    </source>
</evidence>
<dbReference type="Gene3D" id="3.40.50.720">
    <property type="entry name" value="NAD(P)-binding Rossmann-like Domain"/>
    <property type="match status" value="1"/>
</dbReference>
<comment type="caution">
    <text evidence="2">The sequence shown here is derived from an EMBL/GenBank/DDBJ whole genome shotgun (WGS) entry which is preliminary data.</text>
</comment>
<organism evidence="2 3">
    <name type="scientific">Paenibacillus sacheonensis</name>
    <dbReference type="NCBI Taxonomy" id="742054"/>
    <lineage>
        <taxon>Bacteria</taxon>
        <taxon>Bacillati</taxon>
        <taxon>Bacillota</taxon>
        <taxon>Bacilli</taxon>
        <taxon>Bacillales</taxon>
        <taxon>Paenibacillaceae</taxon>
        <taxon>Paenibacillus</taxon>
    </lineage>
</organism>
<dbReference type="SUPFAM" id="SSF51735">
    <property type="entry name" value="NAD(P)-binding Rossmann-fold domains"/>
    <property type="match status" value="1"/>
</dbReference>